<proteinExistence type="predicted"/>
<keyword evidence="3" id="KW-1185">Reference proteome</keyword>
<evidence type="ECO:0000256" key="1">
    <source>
        <dbReference type="SAM" id="MobiDB-lite"/>
    </source>
</evidence>
<evidence type="ECO:0000313" key="3">
    <source>
        <dbReference type="Proteomes" id="UP000248706"/>
    </source>
</evidence>
<sequence length="94" mass="10241">MRSARAKARQTLLTERAAWRGLATGEQLVAGPLQSESQDRRGLAGTAQPRRCEDLSPRLLTQRSSKGFRHTPRATGPGGPMAAEKPSWSWIAVC</sequence>
<organism evidence="2 3">
    <name type="scientific">Thermogemmatispora tikiterensis</name>
    <dbReference type="NCBI Taxonomy" id="1825093"/>
    <lineage>
        <taxon>Bacteria</taxon>
        <taxon>Bacillati</taxon>
        <taxon>Chloroflexota</taxon>
        <taxon>Ktedonobacteria</taxon>
        <taxon>Thermogemmatisporales</taxon>
        <taxon>Thermogemmatisporaceae</taxon>
        <taxon>Thermogemmatispora</taxon>
    </lineage>
</organism>
<dbReference type="Proteomes" id="UP000248706">
    <property type="component" value="Unassembled WGS sequence"/>
</dbReference>
<evidence type="ECO:0000313" key="2">
    <source>
        <dbReference type="EMBL" id="RAQ95932.1"/>
    </source>
</evidence>
<feature type="region of interest" description="Disordered" evidence="1">
    <location>
        <begin position="30"/>
        <end position="86"/>
    </location>
</feature>
<accession>A0A328VIJ7</accession>
<reference evidence="2 3" key="1">
    <citation type="submission" date="2016-08" db="EMBL/GenBank/DDBJ databases">
        <title>Analysis of Carbohydrate Active Enzymes in Thermogemmatispora T81 Reveals Carbohydrate Degradation Ability.</title>
        <authorList>
            <person name="Tomazini A."/>
            <person name="Lal S."/>
            <person name="Stott M."/>
            <person name="Henrissat B."/>
            <person name="Polikarpov I."/>
            <person name="Sparling R."/>
            <person name="Levin D.B."/>
        </authorList>
    </citation>
    <scope>NUCLEOTIDE SEQUENCE [LARGE SCALE GENOMIC DNA]</scope>
    <source>
        <strain evidence="2 3">T81</strain>
    </source>
</reference>
<comment type="caution">
    <text evidence="2">The sequence shown here is derived from an EMBL/GenBank/DDBJ whole genome shotgun (WGS) entry which is preliminary data.</text>
</comment>
<gene>
    <name evidence="2" type="ORF">A4R35_10335</name>
</gene>
<dbReference type="EMBL" id="MCIF01000002">
    <property type="protein sequence ID" value="RAQ95932.1"/>
    <property type="molecule type" value="Genomic_DNA"/>
</dbReference>
<protein>
    <submittedName>
        <fullName evidence="2">Uncharacterized protein</fullName>
    </submittedName>
</protein>
<dbReference type="AlphaFoldDB" id="A0A328VIJ7"/>
<name>A0A328VIJ7_9CHLR</name>